<accession>A0A645FJV8</accession>
<protein>
    <recommendedName>
        <fullName evidence="1">ACT domain-containing protein</fullName>
    </recommendedName>
</protein>
<dbReference type="SUPFAM" id="SSF55021">
    <property type="entry name" value="ACT-like"/>
    <property type="match status" value="1"/>
</dbReference>
<dbReference type="Pfam" id="PF13291">
    <property type="entry name" value="ACT_4"/>
    <property type="match status" value="1"/>
</dbReference>
<evidence type="ECO:0000313" key="2">
    <source>
        <dbReference type="EMBL" id="MPN14661.1"/>
    </source>
</evidence>
<reference evidence="2" key="1">
    <citation type="submission" date="2019-08" db="EMBL/GenBank/DDBJ databases">
        <authorList>
            <person name="Kucharzyk K."/>
            <person name="Murdoch R.W."/>
            <person name="Higgins S."/>
            <person name="Loffler F."/>
        </authorList>
    </citation>
    <scope>NUCLEOTIDE SEQUENCE</scope>
</reference>
<dbReference type="EMBL" id="VSSQ01061303">
    <property type="protein sequence ID" value="MPN14661.1"/>
    <property type="molecule type" value="Genomic_DNA"/>
</dbReference>
<proteinExistence type="predicted"/>
<feature type="domain" description="ACT" evidence="1">
    <location>
        <begin position="2"/>
        <end position="68"/>
    </location>
</feature>
<name>A0A645FJV8_9ZZZZ</name>
<organism evidence="2">
    <name type="scientific">bioreactor metagenome</name>
    <dbReference type="NCBI Taxonomy" id="1076179"/>
    <lineage>
        <taxon>unclassified sequences</taxon>
        <taxon>metagenomes</taxon>
        <taxon>ecological metagenomes</taxon>
    </lineage>
</organism>
<dbReference type="InterPro" id="IPR002912">
    <property type="entry name" value="ACT_dom"/>
</dbReference>
<dbReference type="AlphaFoldDB" id="A0A645FJV8"/>
<evidence type="ECO:0000259" key="1">
    <source>
        <dbReference type="Pfam" id="PF13291"/>
    </source>
</evidence>
<dbReference type="Gene3D" id="3.30.70.260">
    <property type="match status" value="1"/>
</dbReference>
<comment type="caution">
    <text evidence="2">The sequence shown here is derived from an EMBL/GenBank/DDBJ whole genome shotgun (WGS) entry which is preliminary data.</text>
</comment>
<sequence length="69" mass="7536">MGHDDIGIVANITSLISKEKQVTLRSISIDSNAGLFQGNLTIMVSDNKELDMIVKKISQVKGVKHVLRS</sequence>
<dbReference type="InterPro" id="IPR045865">
    <property type="entry name" value="ACT-like_dom_sf"/>
</dbReference>
<gene>
    <name evidence="2" type="ORF">SDC9_161988</name>
</gene>